<reference evidence="1 2" key="1">
    <citation type="submission" date="2019-06" db="EMBL/GenBank/DDBJ databases">
        <title>Whole genome shotgun sequence of Corynebacterium variabile NBRC 15286.</title>
        <authorList>
            <person name="Hosoyama A."/>
            <person name="Uohara A."/>
            <person name="Ohji S."/>
            <person name="Ichikawa N."/>
        </authorList>
    </citation>
    <scope>NUCLEOTIDE SEQUENCE [LARGE SCALE GENOMIC DNA]</scope>
    <source>
        <strain evidence="1 2">NBRC 15286</strain>
    </source>
</reference>
<dbReference type="AlphaFoldDB" id="A0A4Y4C372"/>
<dbReference type="Gene3D" id="3.40.50.1980">
    <property type="entry name" value="Nitrogenase molybdenum iron protein domain"/>
    <property type="match status" value="1"/>
</dbReference>
<dbReference type="EMBL" id="BJNT01000014">
    <property type="protein sequence ID" value="GEC86576.1"/>
    <property type="molecule type" value="Genomic_DNA"/>
</dbReference>
<sequence>MTLPEAFTDGTLQVENDRVMISYERVDDLSADFMGMYATEGMDKIRAIAGYDKLPQVESGAVVEDDKSVMAALNIPSSLSNAWLLDTIKDQLKIAAEA</sequence>
<evidence type="ECO:0000313" key="2">
    <source>
        <dbReference type="Proteomes" id="UP000319986"/>
    </source>
</evidence>
<evidence type="ECO:0000313" key="1">
    <source>
        <dbReference type="EMBL" id="GEC86576.1"/>
    </source>
</evidence>
<proteinExistence type="predicted"/>
<accession>A0A4Y4C372</accession>
<gene>
    <name evidence="1" type="ORF">CVA01_18900</name>
</gene>
<dbReference type="Proteomes" id="UP000319986">
    <property type="component" value="Unassembled WGS sequence"/>
</dbReference>
<protein>
    <submittedName>
        <fullName evidence="1">Uncharacterized protein</fullName>
    </submittedName>
</protein>
<comment type="caution">
    <text evidence="1">The sequence shown here is derived from an EMBL/GenBank/DDBJ whole genome shotgun (WGS) entry which is preliminary data.</text>
</comment>
<organism evidence="1 2">
    <name type="scientific">Corynebacterium variabile</name>
    <dbReference type="NCBI Taxonomy" id="1727"/>
    <lineage>
        <taxon>Bacteria</taxon>
        <taxon>Bacillati</taxon>
        <taxon>Actinomycetota</taxon>
        <taxon>Actinomycetes</taxon>
        <taxon>Mycobacteriales</taxon>
        <taxon>Corynebacteriaceae</taxon>
        <taxon>Corynebacterium</taxon>
    </lineage>
</organism>
<name>A0A4Y4C372_9CORY</name>